<dbReference type="EMBL" id="JAEPRE010000329">
    <property type="protein sequence ID" value="KAG2228971.1"/>
    <property type="molecule type" value="Genomic_DNA"/>
</dbReference>
<comment type="caution">
    <text evidence="2">The sequence shown here is derived from an EMBL/GenBank/DDBJ whole genome shotgun (WGS) entry which is preliminary data.</text>
</comment>
<evidence type="ECO:0000313" key="2">
    <source>
        <dbReference type="EMBL" id="KAG2228971.1"/>
    </source>
</evidence>
<evidence type="ECO:0000313" key="3">
    <source>
        <dbReference type="Proteomes" id="UP000613177"/>
    </source>
</evidence>
<name>A0A8H7SH65_9FUNG</name>
<keyword evidence="3" id="KW-1185">Reference proteome</keyword>
<sequence>MAPSIQKEVPPKEDLKTSSVNSREVNSSVASKNQKEALSTLTSAENAPTFCSVTCTSMFVQRRFPLSELTGNVHIPKYSIRDSPYEPILMFKKRSSRYISAANEGPY</sequence>
<gene>
    <name evidence="2" type="ORF">INT48_006081</name>
</gene>
<evidence type="ECO:0000256" key="1">
    <source>
        <dbReference type="SAM" id="MobiDB-lite"/>
    </source>
</evidence>
<organism evidence="2 3">
    <name type="scientific">Thamnidium elegans</name>
    <dbReference type="NCBI Taxonomy" id="101142"/>
    <lineage>
        <taxon>Eukaryota</taxon>
        <taxon>Fungi</taxon>
        <taxon>Fungi incertae sedis</taxon>
        <taxon>Mucoromycota</taxon>
        <taxon>Mucoromycotina</taxon>
        <taxon>Mucoromycetes</taxon>
        <taxon>Mucorales</taxon>
        <taxon>Mucorineae</taxon>
        <taxon>Mucoraceae</taxon>
        <taxon>Thamnidium</taxon>
    </lineage>
</organism>
<proteinExistence type="predicted"/>
<feature type="compositionally biased region" description="Low complexity" evidence="1">
    <location>
        <begin position="18"/>
        <end position="31"/>
    </location>
</feature>
<dbReference type="Proteomes" id="UP000613177">
    <property type="component" value="Unassembled WGS sequence"/>
</dbReference>
<dbReference type="AlphaFoldDB" id="A0A8H7SH65"/>
<accession>A0A8H7SH65</accession>
<feature type="region of interest" description="Disordered" evidence="1">
    <location>
        <begin position="1"/>
        <end position="34"/>
    </location>
</feature>
<reference evidence="2" key="1">
    <citation type="submission" date="2021-01" db="EMBL/GenBank/DDBJ databases">
        <title>Metabolic potential, ecology and presence of endohyphal bacteria is reflected in genomic diversity of Mucoromycotina.</title>
        <authorList>
            <person name="Muszewska A."/>
            <person name="Okrasinska A."/>
            <person name="Steczkiewicz K."/>
            <person name="Drgas O."/>
            <person name="Orlowska M."/>
            <person name="Perlinska-Lenart U."/>
            <person name="Aleksandrzak-Piekarczyk T."/>
            <person name="Szatraj K."/>
            <person name="Zielenkiewicz U."/>
            <person name="Pilsyk S."/>
            <person name="Malc E."/>
            <person name="Mieczkowski P."/>
            <person name="Kruszewska J.S."/>
            <person name="Biernat P."/>
            <person name="Pawlowska J."/>
        </authorList>
    </citation>
    <scope>NUCLEOTIDE SEQUENCE</scope>
    <source>
        <strain evidence="2">WA0000018081</strain>
    </source>
</reference>
<protein>
    <submittedName>
        <fullName evidence="2">Uncharacterized protein</fullName>
    </submittedName>
</protein>